<feature type="region of interest" description="Disordered" evidence="1">
    <location>
        <begin position="1"/>
        <end position="246"/>
    </location>
</feature>
<dbReference type="Proteomes" id="UP000785679">
    <property type="component" value="Unassembled WGS sequence"/>
</dbReference>
<evidence type="ECO:0000313" key="3">
    <source>
        <dbReference type="EMBL" id="TNV87320.1"/>
    </source>
</evidence>
<feature type="domain" description="Chromatin assembly factor 1 subunit A dimerization" evidence="2">
    <location>
        <begin position="997"/>
        <end position="1056"/>
    </location>
</feature>
<evidence type="ECO:0000259" key="2">
    <source>
        <dbReference type="Pfam" id="PF12253"/>
    </source>
</evidence>
<organism evidence="3 4">
    <name type="scientific">Halteria grandinella</name>
    <dbReference type="NCBI Taxonomy" id="5974"/>
    <lineage>
        <taxon>Eukaryota</taxon>
        <taxon>Sar</taxon>
        <taxon>Alveolata</taxon>
        <taxon>Ciliophora</taxon>
        <taxon>Intramacronucleata</taxon>
        <taxon>Spirotrichea</taxon>
        <taxon>Stichotrichia</taxon>
        <taxon>Sporadotrichida</taxon>
        <taxon>Halteriidae</taxon>
        <taxon>Halteria</taxon>
    </lineage>
</organism>
<dbReference type="EMBL" id="RRYP01000500">
    <property type="protein sequence ID" value="TNV87320.1"/>
    <property type="molecule type" value="Genomic_DNA"/>
</dbReference>
<feature type="compositionally biased region" description="Basic and acidic residues" evidence="1">
    <location>
        <begin position="34"/>
        <end position="45"/>
    </location>
</feature>
<feature type="region of interest" description="Disordered" evidence="1">
    <location>
        <begin position="1571"/>
        <end position="1603"/>
    </location>
</feature>
<feature type="region of interest" description="Disordered" evidence="1">
    <location>
        <begin position="1684"/>
        <end position="1760"/>
    </location>
</feature>
<proteinExistence type="predicted"/>
<dbReference type="OrthoDB" id="10680276at2759"/>
<evidence type="ECO:0000313" key="4">
    <source>
        <dbReference type="Proteomes" id="UP000785679"/>
    </source>
</evidence>
<protein>
    <recommendedName>
        <fullName evidence="2">Chromatin assembly factor 1 subunit A dimerization domain-containing protein</fullName>
    </recommendedName>
</protein>
<gene>
    <name evidence="3" type="ORF">FGO68_gene14514</name>
</gene>
<name>A0A8J8TA55_HALGN</name>
<feature type="compositionally biased region" description="Polar residues" evidence="1">
    <location>
        <begin position="1333"/>
        <end position="1351"/>
    </location>
</feature>
<dbReference type="Pfam" id="PF12253">
    <property type="entry name" value="CAF1A_dimeriz"/>
    <property type="match status" value="1"/>
</dbReference>
<dbReference type="InterPro" id="IPR022043">
    <property type="entry name" value="CAF1A_DD"/>
</dbReference>
<feature type="compositionally biased region" description="Basic and acidic residues" evidence="1">
    <location>
        <begin position="1705"/>
        <end position="1721"/>
    </location>
</feature>
<keyword evidence="4" id="KW-1185">Reference proteome</keyword>
<feature type="compositionally biased region" description="Low complexity" evidence="1">
    <location>
        <begin position="53"/>
        <end position="67"/>
    </location>
</feature>
<feature type="compositionally biased region" description="Basic and acidic residues" evidence="1">
    <location>
        <begin position="142"/>
        <end position="156"/>
    </location>
</feature>
<accession>A0A8J8TA55</accession>
<comment type="caution">
    <text evidence="3">The sequence shown here is derived from an EMBL/GenBank/DDBJ whole genome shotgun (WGS) entry which is preliminary data.</text>
</comment>
<feature type="compositionally biased region" description="Polar residues" evidence="1">
    <location>
        <begin position="1747"/>
        <end position="1760"/>
    </location>
</feature>
<reference evidence="3" key="1">
    <citation type="submission" date="2019-06" db="EMBL/GenBank/DDBJ databases">
        <authorList>
            <person name="Zheng W."/>
        </authorList>
    </citation>
    <scope>NUCLEOTIDE SEQUENCE</scope>
    <source>
        <strain evidence="3">QDHG01</strain>
    </source>
</reference>
<feature type="compositionally biased region" description="Polar residues" evidence="1">
    <location>
        <begin position="1378"/>
        <end position="1391"/>
    </location>
</feature>
<feature type="region of interest" description="Disordered" evidence="1">
    <location>
        <begin position="1306"/>
        <end position="1399"/>
    </location>
</feature>
<feature type="compositionally biased region" description="Low complexity" evidence="1">
    <location>
        <begin position="1352"/>
        <end position="1366"/>
    </location>
</feature>
<feature type="compositionally biased region" description="Polar residues" evidence="1">
    <location>
        <begin position="1630"/>
        <end position="1644"/>
    </location>
</feature>
<sequence>MRTTQCRAGKSKSRKSTATTRKQKDPKQSQASKMTEEDKLDEELNKSIAQKGQLLTRASRAATRAQLISSQQSGMKESGEESKAAGKTKRGGNSSGRGKKQSQVSVTEITEEQFKLSEHPQTNKHQKLSEDNVHSQGNQIVNKKDPSLGSGEDKSHISRQRLRMQEDGSSSENAQQKRKKSGTKGVSAQKESKEESKSSAKKPKTTPGSMKAKFSVIAGISAKSVEDHHSVERQDGEEGSVQKKKSSTFKGAMVKINSGSVSESKQAPLIVGGTLDYMVHTAANQEVIITDTPVRENEDELEVNLQPHAVEDPITIQTEIADNLIPMESVEIEENPQISAYESLPELYVASLQPDHYESKPSDTVTISEQNEVFQEAQSHYIQFDSPQQQNFSNEHQVALHETQIIPDENLKQSMKPTSSKKPRSKPGSSTSSRLRKVIVESPIEAILPHTNEIMQADTVKMADEQQLISPEMPDIIPINNFQVSDEGELARYSKKSRQSAQDIITSKQYSLNEDLPMPVIPEKKGGKPRRTELIEPQKLSEEQIRAKYAENEEYQEWTRRLPRLKLDLERSLKRGLPKIFQTEEEMAEILFDHQRFAKIRDLINEQYVEFKTSNIEPSGEDPASIDFLSFFENLEVKRAFVKLIIFTIEGSSLTMKELKKTCYEQLINDNFPEFSTYMTDLDVEELITSHALRRSYGVKLKNPSIYSDSTPAALWCWEIQDFSLFEPIPSKTQLTKARTQRAIIGKKVQALLSQIELCQEHTTFDSTEKIYRLNLEFQNYNTLTQRETQWNLIKRKREEVEGLDSAAHSKNQLKANVVQKKPIIKYNDEMSHEIDACEVLTIQERSEVIEPSAQPQLPVPAQVQNEPIRGQKNLDSFFIKKAGGKDQGNENPSTLILKSREDLIKNPYIRYAESCETEAMKIKKAISKMPEIFSWPTTFSSKSILDKFKQLKDMELQAQQIQVPSEVHDQLLFQLSDSAKRRRPKHIYIHDSGMQYQGSKFDKSSRIINCRRPFQMDPTIINYDQDSDEEWEDLYGDNLEDDELLLEEDMEVEEDEMDKLNMPNAGVSNSIKQKLAFRTQYCFATKQYKEDDPDLKKEGFIVDDTYFSQDSDIIEGEEEEKSYDAARKDLLIKQMERNEQRLRQGQTQKPYVLLSTRVDLGDYKAVSFRKKVKKVVHPSRMSFGNVSTTDEFLPEFPISVAKMKKVEPIKLEIKDVIDRLIEIGHGSSIPKKQLVDLIKSENTLLKKGHVETFVKECFKKEKRPLDSKVRLIAQAEAVERYGGQSELIQNMPTILEKRVEEDRQAAAVLQAQNPQTASKQQNGLETGEAGQVSHSTKQTKQSRQSKVGTASRQQSSSSRQDQRLSQPPPVINEDHQAQSVSNLAQKSSQGGADEPVSSVNAESLEGPVVSSINEEGALAGTTAATKNDEDHEMQHAPDELQHGVSNEENSWINVQQPVSGNNGNMIETPAFNNKAYSLGEQEDYHQAEEDLGHNPAEFAPHHFEGHNHSQSFLDDQQISLSQHAIVSYNEGEEQKLVEIRDVTYQRSNQQYQSTPIHNFRTLRSREISVNHSQNTLEGDLVMQSRDRSDSVETDKGNPNQDKVLSNLESHLQNEGGQELNGSENIIVLPNNSSFESPRRNTSMPFEESKVENQDLITPLVDTTFMPLPNYDYDQDINPFNEQQATSKKRIARNATAGRSASASRQREENPRRSKRLESRHRALQMMQDGGVERQASYVDPEDELNRAQSSQQFINENNN</sequence>
<feature type="region of interest" description="Disordered" evidence="1">
    <location>
        <begin position="1630"/>
        <end position="1649"/>
    </location>
</feature>
<feature type="region of interest" description="Disordered" evidence="1">
    <location>
        <begin position="404"/>
        <end position="435"/>
    </location>
</feature>
<feature type="compositionally biased region" description="Basic and acidic residues" evidence="1">
    <location>
        <begin position="1585"/>
        <end position="1596"/>
    </location>
</feature>
<feature type="compositionally biased region" description="Basic and acidic residues" evidence="1">
    <location>
        <begin position="224"/>
        <end position="236"/>
    </location>
</feature>
<feature type="compositionally biased region" description="Polar residues" evidence="1">
    <location>
        <begin position="1311"/>
        <end position="1325"/>
    </location>
</feature>
<evidence type="ECO:0000256" key="1">
    <source>
        <dbReference type="SAM" id="MobiDB-lite"/>
    </source>
</evidence>